<feature type="transmembrane region" description="Helical" evidence="10">
    <location>
        <begin position="96"/>
        <end position="116"/>
    </location>
</feature>
<name>A0AAE1JT16_9FABA</name>
<comment type="caution">
    <text evidence="11">The sequence shown here is derived from an EMBL/GenBank/DDBJ whole genome shotgun (WGS) entry which is preliminary data.</text>
</comment>
<evidence type="ECO:0000313" key="11">
    <source>
        <dbReference type="EMBL" id="KAK4276762.1"/>
    </source>
</evidence>
<comment type="function">
    <text evidence="1">Fluoride channel required for the rapid expulsion of cytoplasmic fluoride.</text>
</comment>
<dbReference type="Proteomes" id="UP001293593">
    <property type="component" value="Unassembled WGS sequence"/>
</dbReference>
<keyword evidence="12" id="KW-1185">Reference proteome</keyword>
<sequence length="421" mass="46345">MNSLAPSSRMNHEMDDDDVESETVSEAGDIGDRALHFSSEFTPEHGIVSVPGDQKLQALSSISTAKLSPQLVTPRYSNAKGSPEHIKEKDEGLPKALDYASCMIHLATFGILGVLTRYLLQKLFGPDGAGVTSDHTILYLDLPSNMVGSFLMGWFGVVFKGDISRVSEHLTIALTTGYLGSLTTFSGWNQKMLELGVNGHWLFSVLGFIIGLFLVGFSIIFGIETAKGFRWLIIWLKMRSGKGSCNSERSRKVVSCKRQFAVMVVLLIILGFLWGLSSRLVRSEFKHGESEAELWLACLVGPLGVWIRWFLARLNGRGIGRARLLKWIPYGTLIANVSAACVMSALAIVKKSVNAWKCDTIAAGIQFGLLGCLSTVSTFASEFNAMRESTHPWRAYAYAMITICVSFFFGILIFCIPAWQM</sequence>
<feature type="transmembrane region" description="Helical" evidence="10">
    <location>
        <begin position="170"/>
        <end position="188"/>
    </location>
</feature>
<evidence type="ECO:0000256" key="10">
    <source>
        <dbReference type="SAM" id="Phobius"/>
    </source>
</evidence>
<dbReference type="Pfam" id="PF02537">
    <property type="entry name" value="CRCB"/>
    <property type="match status" value="2"/>
</dbReference>
<gene>
    <name evidence="11" type="ORF">QN277_014873</name>
</gene>
<dbReference type="GO" id="GO:0005886">
    <property type="term" value="C:plasma membrane"/>
    <property type="evidence" value="ECO:0007669"/>
    <property type="project" value="UniProtKB-SubCell"/>
</dbReference>
<dbReference type="PANTHER" id="PTHR28259:SF1">
    <property type="entry name" value="FLUORIDE EXPORT PROTEIN 1-RELATED"/>
    <property type="match status" value="1"/>
</dbReference>
<evidence type="ECO:0000313" key="12">
    <source>
        <dbReference type="Proteomes" id="UP001293593"/>
    </source>
</evidence>
<proteinExistence type="inferred from homology"/>
<evidence type="ECO:0000256" key="8">
    <source>
        <dbReference type="ARBA" id="ARBA00035585"/>
    </source>
</evidence>
<feature type="region of interest" description="Disordered" evidence="9">
    <location>
        <begin position="1"/>
        <end position="26"/>
    </location>
</feature>
<feature type="transmembrane region" description="Helical" evidence="10">
    <location>
        <begin position="260"/>
        <end position="282"/>
    </location>
</feature>
<keyword evidence="5 10" id="KW-1133">Transmembrane helix</keyword>
<dbReference type="InterPro" id="IPR003691">
    <property type="entry name" value="FluC"/>
</dbReference>
<evidence type="ECO:0000256" key="1">
    <source>
        <dbReference type="ARBA" id="ARBA00002598"/>
    </source>
</evidence>
<evidence type="ECO:0000256" key="2">
    <source>
        <dbReference type="ARBA" id="ARBA00004651"/>
    </source>
</evidence>
<evidence type="ECO:0000256" key="5">
    <source>
        <dbReference type="ARBA" id="ARBA00022989"/>
    </source>
</evidence>
<feature type="transmembrane region" description="Helical" evidence="10">
    <location>
        <begin position="361"/>
        <end position="383"/>
    </location>
</feature>
<keyword evidence="3" id="KW-1003">Cell membrane</keyword>
<feature type="transmembrane region" description="Helical" evidence="10">
    <location>
        <begin position="324"/>
        <end position="349"/>
    </location>
</feature>
<comment type="subcellular location">
    <subcellularLocation>
        <location evidence="2">Cell membrane</location>
        <topology evidence="2">Multi-pass membrane protein</topology>
    </subcellularLocation>
</comment>
<feature type="transmembrane region" description="Helical" evidence="10">
    <location>
        <begin position="200"/>
        <end position="223"/>
    </location>
</feature>
<feature type="transmembrane region" description="Helical" evidence="10">
    <location>
        <begin position="395"/>
        <end position="419"/>
    </location>
</feature>
<comment type="catalytic activity">
    <reaction evidence="8">
        <text>fluoride(in) = fluoride(out)</text>
        <dbReference type="Rhea" id="RHEA:76159"/>
        <dbReference type="ChEBI" id="CHEBI:17051"/>
    </reaction>
    <physiologicalReaction direction="left-to-right" evidence="8">
        <dbReference type="Rhea" id="RHEA:76160"/>
    </physiologicalReaction>
</comment>
<evidence type="ECO:0008006" key="13">
    <source>
        <dbReference type="Google" id="ProtNLM"/>
    </source>
</evidence>
<accession>A0AAE1JT16</accession>
<comment type="similarity">
    <text evidence="7">Belongs to the fluoride channel Fluc/FEX (TC 1.A.43) family.</text>
</comment>
<evidence type="ECO:0000256" key="7">
    <source>
        <dbReference type="ARBA" id="ARBA00035120"/>
    </source>
</evidence>
<reference evidence="11" key="1">
    <citation type="submission" date="2023-10" db="EMBL/GenBank/DDBJ databases">
        <title>Chromosome-level genome of the transformable northern wattle, Acacia crassicarpa.</title>
        <authorList>
            <person name="Massaro I."/>
            <person name="Sinha N.R."/>
            <person name="Poethig S."/>
            <person name="Leichty A.R."/>
        </authorList>
    </citation>
    <scope>NUCLEOTIDE SEQUENCE</scope>
    <source>
        <strain evidence="11">Acra3RX</strain>
        <tissue evidence="11">Leaf</tissue>
    </source>
</reference>
<dbReference type="EMBL" id="JAWXYG010000003">
    <property type="protein sequence ID" value="KAK4276762.1"/>
    <property type="molecule type" value="Genomic_DNA"/>
</dbReference>
<keyword evidence="6 10" id="KW-0472">Membrane</keyword>
<dbReference type="GO" id="GO:1903425">
    <property type="term" value="F:fluoride transmembrane transporter activity"/>
    <property type="evidence" value="ECO:0007669"/>
    <property type="project" value="TreeGrafter"/>
</dbReference>
<keyword evidence="4 10" id="KW-0812">Transmembrane</keyword>
<evidence type="ECO:0000256" key="6">
    <source>
        <dbReference type="ARBA" id="ARBA00023136"/>
    </source>
</evidence>
<feature type="transmembrane region" description="Helical" evidence="10">
    <location>
        <begin position="136"/>
        <end position="158"/>
    </location>
</feature>
<evidence type="ECO:0000256" key="3">
    <source>
        <dbReference type="ARBA" id="ARBA00022475"/>
    </source>
</evidence>
<dbReference type="PANTHER" id="PTHR28259">
    <property type="entry name" value="FLUORIDE EXPORT PROTEIN 1-RELATED"/>
    <property type="match status" value="1"/>
</dbReference>
<organism evidence="11 12">
    <name type="scientific">Acacia crassicarpa</name>
    <name type="common">northern wattle</name>
    <dbReference type="NCBI Taxonomy" id="499986"/>
    <lineage>
        <taxon>Eukaryota</taxon>
        <taxon>Viridiplantae</taxon>
        <taxon>Streptophyta</taxon>
        <taxon>Embryophyta</taxon>
        <taxon>Tracheophyta</taxon>
        <taxon>Spermatophyta</taxon>
        <taxon>Magnoliopsida</taxon>
        <taxon>eudicotyledons</taxon>
        <taxon>Gunneridae</taxon>
        <taxon>Pentapetalae</taxon>
        <taxon>rosids</taxon>
        <taxon>fabids</taxon>
        <taxon>Fabales</taxon>
        <taxon>Fabaceae</taxon>
        <taxon>Caesalpinioideae</taxon>
        <taxon>mimosoid clade</taxon>
        <taxon>Acacieae</taxon>
        <taxon>Acacia</taxon>
    </lineage>
</organism>
<protein>
    <recommendedName>
        <fullName evidence="13">Fluoride ion transporter CrcB</fullName>
    </recommendedName>
</protein>
<evidence type="ECO:0000256" key="9">
    <source>
        <dbReference type="SAM" id="MobiDB-lite"/>
    </source>
</evidence>
<feature type="transmembrane region" description="Helical" evidence="10">
    <location>
        <begin position="294"/>
        <end position="312"/>
    </location>
</feature>
<dbReference type="AlphaFoldDB" id="A0AAE1JT16"/>
<evidence type="ECO:0000256" key="4">
    <source>
        <dbReference type="ARBA" id="ARBA00022692"/>
    </source>
</evidence>
<feature type="compositionally biased region" description="Acidic residues" evidence="9">
    <location>
        <begin position="14"/>
        <end position="23"/>
    </location>
</feature>